<dbReference type="VEuPathDB" id="TriTrypDB:TcYC6_0075450"/>
<dbReference type="Proteomes" id="UP000246078">
    <property type="component" value="Unassembled WGS sequence"/>
</dbReference>
<feature type="region of interest" description="Disordered" evidence="2">
    <location>
        <begin position="254"/>
        <end position="290"/>
    </location>
</feature>
<feature type="coiled-coil region" evidence="1">
    <location>
        <begin position="153"/>
        <end position="180"/>
    </location>
</feature>
<feature type="coiled-coil region" evidence="1">
    <location>
        <begin position="299"/>
        <end position="365"/>
    </location>
</feature>
<dbReference type="SMR" id="A0A2V2XGX4"/>
<sequence>MAAREGSVCLCGGRRSHDAETVFAGGSECPNSPPIDDFTHVLRSAHVNFGHVSPGASSITASGTVREQPSPIVERITQGLLASSLGCARCAQIDGIRESLKCVEASYLGEIAQLRRMVGQIDGERMDAVNRMEQTLLTFERGRQQSLSKDCEIQSLIGQLQQMEDRSQRLEYELDSLRQLYRREIAFYHQREMFLFLENERCARAALSSTEDGWRSALETRHLSVVEVDGKIHRSYPHQNFLFLDFSKENEGGSSMRGGLSPGLVRSLPPSITRDARKNRNGGGGSKASDIKGGLLTELWQSKRTLNELNEKLQRELRAREDQISTLRQQLSVREESLVQSSEERAEEDNLKREMQEEIDDMLRTEFFLTQTCERHRLETEAMEGRAHLLQWLLQRHVLFSQERNLMFLERTPEKQGLTEKVWTPGTLPFFISSNDDVKPDVYVNRSKYSLSCQQQQQQQQQQPDELYAVVSQAVSETLQSVLTHQPFLIKRTAEAICATEDELHKNSNNFVQKMHYDEDDNVINAAGINASHEKLLGDVRRVLQEFCAANPPQEIVDLSPVIDALKKVARLTSHNAKVMDDKLNDMLILQSAVARELALLTTPSAGRRVDESPSSNVSATASLSIVDAGVAGANNKASPISRRAHPKPLNLDKSPAGRGEGNAPVILQAKPSHEWDVAESDDESIPPIPVFSSLRKTPYDADEL</sequence>
<accession>A0A2V2XGX4</accession>
<dbReference type="OrthoDB" id="241699at2759"/>
<dbReference type="VEuPathDB" id="TriTrypDB:BCY84_03239"/>
<dbReference type="VEuPathDB" id="TriTrypDB:ECC02_003576"/>
<dbReference type="VEuPathDB" id="TriTrypDB:Tc_MARK_4080"/>
<protein>
    <submittedName>
        <fullName evidence="3">Uncharacterized protein</fullName>
    </submittedName>
</protein>
<feature type="region of interest" description="Disordered" evidence="2">
    <location>
        <begin position="637"/>
        <end position="705"/>
    </location>
</feature>
<organism evidence="3 4">
    <name type="scientific">Trypanosoma cruzi</name>
    <dbReference type="NCBI Taxonomy" id="5693"/>
    <lineage>
        <taxon>Eukaryota</taxon>
        <taxon>Discoba</taxon>
        <taxon>Euglenozoa</taxon>
        <taxon>Kinetoplastea</taxon>
        <taxon>Metakinetoplastina</taxon>
        <taxon>Trypanosomatida</taxon>
        <taxon>Trypanosomatidae</taxon>
        <taxon>Trypanosoma</taxon>
        <taxon>Schizotrypanum</taxon>
    </lineage>
</organism>
<dbReference type="VEuPathDB" id="TriTrypDB:TcCLB.504109.10"/>
<dbReference type="VEuPathDB" id="TriTrypDB:C3747_9g173"/>
<dbReference type="VEuPathDB" id="TriTrypDB:TCDM_02034"/>
<dbReference type="VEuPathDB" id="TriTrypDB:C4B63_19g124"/>
<dbReference type="VEuPathDB" id="TriTrypDB:TCSYLVIO_005424"/>
<evidence type="ECO:0000313" key="4">
    <source>
        <dbReference type="Proteomes" id="UP000246078"/>
    </source>
</evidence>
<evidence type="ECO:0000256" key="2">
    <source>
        <dbReference type="SAM" id="MobiDB-lite"/>
    </source>
</evidence>
<comment type="caution">
    <text evidence="3">The sequence shown here is derived from an EMBL/GenBank/DDBJ whole genome shotgun (WGS) entry which is preliminary data.</text>
</comment>
<name>A0A2V2XGX4_TRYCR</name>
<dbReference type="VEuPathDB" id="TriTrypDB:TcCL_NonESM07584"/>
<evidence type="ECO:0000313" key="3">
    <source>
        <dbReference type="EMBL" id="PWV19755.1"/>
    </source>
</evidence>
<dbReference type="EMBL" id="PRFC01000009">
    <property type="protein sequence ID" value="PWV19755.1"/>
    <property type="molecule type" value="Genomic_DNA"/>
</dbReference>
<dbReference type="VEuPathDB" id="TriTrypDB:TcBrA4_0055880"/>
<dbReference type="VEuPathDB" id="TriTrypDB:TcCLB.507093.60"/>
<keyword evidence="1" id="KW-0175">Coiled coil</keyword>
<dbReference type="AlphaFoldDB" id="A0A2V2XGX4"/>
<gene>
    <name evidence="3" type="ORF">C3747_9g173</name>
</gene>
<dbReference type="VEuPathDB" id="TriTrypDB:TcG_02767"/>
<evidence type="ECO:0000256" key="1">
    <source>
        <dbReference type="SAM" id="Coils"/>
    </source>
</evidence>
<reference evidence="3 4" key="1">
    <citation type="journal article" date="2018" name="Microb. Genom.">
        <title>Expanding an expanded genome: long-read sequencing of Trypanosoma cruzi.</title>
        <authorList>
            <person name="Berna L."/>
            <person name="Rodriguez M."/>
            <person name="Chiribao M.L."/>
            <person name="Parodi-Talice A."/>
            <person name="Pita S."/>
            <person name="Rijo G."/>
            <person name="Alvarez-Valin F."/>
            <person name="Robello C."/>
        </authorList>
    </citation>
    <scope>NUCLEOTIDE SEQUENCE [LARGE SCALE GENOMIC DNA]</scope>
    <source>
        <strain evidence="3 4">TCC</strain>
    </source>
</reference>
<proteinExistence type="predicted"/>